<feature type="region of interest" description="Disordered" evidence="2">
    <location>
        <begin position="299"/>
        <end position="340"/>
    </location>
</feature>
<dbReference type="SMART" id="SM00042">
    <property type="entry name" value="CUB"/>
    <property type="match status" value="1"/>
</dbReference>
<dbReference type="InterPro" id="IPR000859">
    <property type="entry name" value="CUB_dom"/>
</dbReference>
<dbReference type="InterPro" id="IPR042333">
    <property type="entry name" value="LRAD2/Mig-13-like"/>
</dbReference>
<dbReference type="OrthoDB" id="19606at2759"/>
<dbReference type="InterPro" id="IPR035914">
    <property type="entry name" value="Sperma_CUB_dom_sf"/>
</dbReference>
<sequence>MKSFNIDIFCLAFLLCRISTSSGQYQRTVMDKVCRTGESTLYTQDVAGVIRLTNGLGYRERYRCRLNIRSEPGTGIMLRFRSMNIIPGSAFGRPCNRDWLHILNGDNVRLTPSYGLCGSWTPPSSYVSFTNGMSLDFYAGDQGIVGTYRHGFEVYYTIFTISPGHCNTTRYSYRCLGNYQCISPRLRCDGLYNCMDLSDESSNYARCSRWTGGAIAGLVFGILAAIAAIIITVVCCCRSRGRNKNMTSNSTVATTNSSHHMPTYHPGYSVQQTTTTSVNYPTGAVAQDFTPAPPAYATIVEPNDYTNPANATSAPNTRPNATHGYDNIASPLPTKTMLPQ</sequence>
<dbReference type="SUPFAM" id="SSF57424">
    <property type="entry name" value="LDL receptor-like module"/>
    <property type="match status" value="1"/>
</dbReference>
<comment type="caution">
    <text evidence="1">Lacks conserved residue(s) required for the propagation of feature annotation.</text>
</comment>
<keyword evidence="3" id="KW-0472">Membrane</keyword>
<evidence type="ECO:0000313" key="5">
    <source>
        <dbReference type="EMBL" id="CAH1779945.1"/>
    </source>
</evidence>
<feature type="transmembrane region" description="Helical" evidence="3">
    <location>
        <begin position="210"/>
        <end position="236"/>
    </location>
</feature>
<evidence type="ECO:0000256" key="3">
    <source>
        <dbReference type="SAM" id="Phobius"/>
    </source>
</evidence>
<dbReference type="PANTHER" id="PTHR24652:SF69">
    <property type="entry name" value="CUB DOMAIN-CONTAINING PROTEIN"/>
    <property type="match status" value="1"/>
</dbReference>
<dbReference type="PROSITE" id="PS01180">
    <property type="entry name" value="CUB"/>
    <property type="match status" value="1"/>
</dbReference>
<dbReference type="AlphaFoldDB" id="A0A8J1Y8Y8"/>
<dbReference type="InterPro" id="IPR002172">
    <property type="entry name" value="LDrepeatLR_classA_rpt"/>
</dbReference>
<dbReference type="InterPro" id="IPR036055">
    <property type="entry name" value="LDL_receptor-like_sf"/>
</dbReference>
<dbReference type="PANTHER" id="PTHR24652">
    <property type="entry name" value="LOW-DENSITY LIPOPROTEIN RECEPTOR CLASS A DOMAIN-CONTAINING PROTEIN 2"/>
    <property type="match status" value="1"/>
</dbReference>
<dbReference type="CDD" id="cd00112">
    <property type="entry name" value="LDLa"/>
    <property type="match status" value="1"/>
</dbReference>
<dbReference type="EMBL" id="CAIIXF020000003">
    <property type="protein sequence ID" value="CAH1779945.1"/>
    <property type="molecule type" value="Genomic_DNA"/>
</dbReference>
<keyword evidence="4" id="KW-0732">Signal</keyword>
<dbReference type="SMART" id="SM00192">
    <property type="entry name" value="LDLa"/>
    <property type="match status" value="1"/>
</dbReference>
<proteinExistence type="predicted"/>
<feature type="compositionally biased region" description="Low complexity" evidence="2">
    <location>
        <begin position="246"/>
        <end position="258"/>
    </location>
</feature>
<dbReference type="Pfam" id="PF00431">
    <property type="entry name" value="CUB"/>
    <property type="match status" value="1"/>
</dbReference>
<accession>A0A8J1Y8Y8</accession>
<gene>
    <name evidence="5" type="ORF">OFUS_LOCUS6700</name>
</gene>
<dbReference type="SUPFAM" id="SSF49854">
    <property type="entry name" value="Spermadhesin, CUB domain"/>
    <property type="match status" value="1"/>
</dbReference>
<name>A0A8J1Y8Y8_OWEFU</name>
<feature type="region of interest" description="Disordered" evidence="2">
    <location>
        <begin position="246"/>
        <end position="268"/>
    </location>
</feature>
<evidence type="ECO:0000256" key="4">
    <source>
        <dbReference type="SAM" id="SignalP"/>
    </source>
</evidence>
<dbReference type="Proteomes" id="UP000749559">
    <property type="component" value="Unassembled WGS sequence"/>
</dbReference>
<feature type="chain" id="PRO_5043870987" evidence="4">
    <location>
        <begin position="24"/>
        <end position="340"/>
    </location>
</feature>
<dbReference type="Gene3D" id="2.60.120.290">
    <property type="entry name" value="Spermadhesin, CUB domain"/>
    <property type="match status" value="1"/>
</dbReference>
<feature type="compositionally biased region" description="Polar residues" evidence="2">
    <location>
        <begin position="304"/>
        <end position="320"/>
    </location>
</feature>
<organism evidence="5 6">
    <name type="scientific">Owenia fusiformis</name>
    <name type="common">Polychaete worm</name>
    <dbReference type="NCBI Taxonomy" id="6347"/>
    <lineage>
        <taxon>Eukaryota</taxon>
        <taxon>Metazoa</taxon>
        <taxon>Spiralia</taxon>
        <taxon>Lophotrochozoa</taxon>
        <taxon>Annelida</taxon>
        <taxon>Polychaeta</taxon>
        <taxon>Sedentaria</taxon>
        <taxon>Canalipalpata</taxon>
        <taxon>Sabellida</taxon>
        <taxon>Oweniida</taxon>
        <taxon>Oweniidae</taxon>
        <taxon>Owenia</taxon>
    </lineage>
</organism>
<reference evidence="5" key="1">
    <citation type="submission" date="2022-03" db="EMBL/GenBank/DDBJ databases">
        <authorList>
            <person name="Martin C."/>
        </authorList>
    </citation>
    <scope>NUCLEOTIDE SEQUENCE</scope>
</reference>
<keyword evidence="3" id="KW-1133">Transmembrane helix</keyword>
<feature type="signal peptide" evidence="4">
    <location>
        <begin position="1"/>
        <end position="23"/>
    </location>
</feature>
<keyword evidence="3" id="KW-0812">Transmembrane</keyword>
<evidence type="ECO:0000256" key="1">
    <source>
        <dbReference type="PROSITE-ProRule" id="PRU00124"/>
    </source>
</evidence>
<protein>
    <submittedName>
        <fullName evidence="5">Uncharacterized protein</fullName>
    </submittedName>
</protein>
<keyword evidence="6" id="KW-1185">Reference proteome</keyword>
<dbReference type="CDD" id="cd00041">
    <property type="entry name" value="CUB"/>
    <property type="match status" value="1"/>
</dbReference>
<dbReference type="PROSITE" id="PS50068">
    <property type="entry name" value="LDLRA_2"/>
    <property type="match status" value="1"/>
</dbReference>
<evidence type="ECO:0000256" key="2">
    <source>
        <dbReference type="SAM" id="MobiDB-lite"/>
    </source>
</evidence>
<evidence type="ECO:0000313" key="6">
    <source>
        <dbReference type="Proteomes" id="UP000749559"/>
    </source>
</evidence>
<comment type="caution">
    <text evidence="5">The sequence shown here is derived from an EMBL/GenBank/DDBJ whole genome shotgun (WGS) entry which is preliminary data.</text>
</comment>
<dbReference type="Gene3D" id="4.10.400.10">
    <property type="entry name" value="Low-density Lipoprotein Receptor"/>
    <property type="match status" value="1"/>
</dbReference>